<reference evidence="1 2" key="1">
    <citation type="journal article" date="2022" name="Hortic Res">
        <title>A haplotype resolved chromosomal level avocado genome allows analysis of novel avocado genes.</title>
        <authorList>
            <person name="Nath O."/>
            <person name="Fletcher S.J."/>
            <person name="Hayward A."/>
            <person name="Shaw L.M."/>
            <person name="Masouleh A.K."/>
            <person name="Furtado A."/>
            <person name="Henry R.J."/>
            <person name="Mitter N."/>
        </authorList>
    </citation>
    <scope>NUCLEOTIDE SEQUENCE [LARGE SCALE GENOMIC DNA]</scope>
    <source>
        <strain evidence="2">cv. Hass</strain>
    </source>
</reference>
<protein>
    <submittedName>
        <fullName evidence="1">Uncharacterized protein</fullName>
    </submittedName>
</protein>
<sequence length="112" mass="12158">MYMYRQVTMYSILPHPNIPVVFRSAHHTSRTTMLASQRVGRPVSTPAALSDIPIAAALMPSLTPPQLPSSKPRGSRQIALKVVDIGLGECSSGEISIPHREDLTQTVLINGK</sequence>
<gene>
    <name evidence="1" type="ORF">MRB53_019581</name>
</gene>
<comment type="caution">
    <text evidence="1">The sequence shown here is derived from an EMBL/GenBank/DDBJ whole genome shotgun (WGS) entry which is preliminary data.</text>
</comment>
<accession>A0ACC2KYG9</accession>
<dbReference type="EMBL" id="CM056814">
    <property type="protein sequence ID" value="KAJ8626274.1"/>
    <property type="molecule type" value="Genomic_DNA"/>
</dbReference>
<name>A0ACC2KYG9_PERAE</name>
<keyword evidence="2" id="KW-1185">Reference proteome</keyword>
<evidence type="ECO:0000313" key="2">
    <source>
        <dbReference type="Proteomes" id="UP001234297"/>
    </source>
</evidence>
<organism evidence="1 2">
    <name type="scientific">Persea americana</name>
    <name type="common">Avocado</name>
    <dbReference type="NCBI Taxonomy" id="3435"/>
    <lineage>
        <taxon>Eukaryota</taxon>
        <taxon>Viridiplantae</taxon>
        <taxon>Streptophyta</taxon>
        <taxon>Embryophyta</taxon>
        <taxon>Tracheophyta</taxon>
        <taxon>Spermatophyta</taxon>
        <taxon>Magnoliopsida</taxon>
        <taxon>Magnoliidae</taxon>
        <taxon>Laurales</taxon>
        <taxon>Lauraceae</taxon>
        <taxon>Persea</taxon>
    </lineage>
</organism>
<proteinExistence type="predicted"/>
<evidence type="ECO:0000313" key="1">
    <source>
        <dbReference type="EMBL" id="KAJ8626274.1"/>
    </source>
</evidence>
<dbReference type="Proteomes" id="UP001234297">
    <property type="component" value="Chromosome 6"/>
</dbReference>